<feature type="region of interest" description="Disordered" evidence="1">
    <location>
        <begin position="29"/>
        <end position="93"/>
    </location>
</feature>
<dbReference type="EMBL" id="BEXD01001200">
    <property type="protein sequence ID" value="GBB92901.1"/>
    <property type="molecule type" value="Genomic_DNA"/>
</dbReference>
<dbReference type="Proteomes" id="UP000615446">
    <property type="component" value="Unassembled WGS sequence"/>
</dbReference>
<sequence length="108" mass="12159">MTKIRIKMVFRTAKKLFFREVSFYGDKVATEAPSATTQTKKKTGKSTSRVSEKAVKGKNDSSKRSRRNAKEGKTSAGKSKDRDRLPPLNDQTKAGIKRMFDAVFKLLD</sequence>
<evidence type="ECO:0000313" key="3">
    <source>
        <dbReference type="EMBL" id="GET04543.1"/>
    </source>
</evidence>
<feature type="compositionally biased region" description="Basic and acidic residues" evidence="1">
    <location>
        <begin position="50"/>
        <end position="85"/>
    </location>
</feature>
<gene>
    <name evidence="3" type="ORF">RCL2_003084400</name>
    <name evidence="2" type="ORF">RclHR1_20780004</name>
</gene>
<reference evidence="2 4" key="1">
    <citation type="submission" date="2017-11" db="EMBL/GenBank/DDBJ databases">
        <title>The genome of Rhizophagus clarus HR1 reveals common genetic basis of auxotrophy among arbuscular mycorrhizal fungi.</title>
        <authorList>
            <person name="Kobayashi Y."/>
        </authorList>
    </citation>
    <scope>NUCLEOTIDE SEQUENCE [LARGE SCALE GENOMIC DNA]</scope>
    <source>
        <strain evidence="2 4">HR1</strain>
    </source>
</reference>
<dbReference type="Proteomes" id="UP000247702">
    <property type="component" value="Unassembled WGS sequence"/>
</dbReference>
<evidence type="ECO:0000313" key="2">
    <source>
        <dbReference type="EMBL" id="GBB92901.1"/>
    </source>
</evidence>
<organism evidence="2 4">
    <name type="scientific">Rhizophagus clarus</name>
    <dbReference type="NCBI Taxonomy" id="94130"/>
    <lineage>
        <taxon>Eukaryota</taxon>
        <taxon>Fungi</taxon>
        <taxon>Fungi incertae sedis</taxon>
        <taxon>Mucoromycota</taxon>
        <taxon>Glomeromycotina</taxon>
        <taxon>Glomeromycetes</taxon>
        <taxon>Glomerales</taxon>
        <taxon>Glomeraceae</taxon>
        <taxon>Rhizophagus</taxon>
    </lineage>
</organism>
<accession>A0A2Z6R7D3</accession>
<evidence type="ECO:0000256" key="1">
    <source>
        <dbReference type="SAM" id="MobiDB-lite"/>
    </source>
</evidence>
<dbReference type="EMBL" id="BLAL01000356">
    <property type="protein sequence ID" value="GET04543.1"/>
    <property type="molecule type" value="Genomic_DNA"/>
</dbReference>
<dbReference type="AlphaFoldDB" id="A0A2Z6R7D3"/>
<keyword evidence="4" id="KW-1185">Reference proteome</keyword>
<comment type="caution">
    <text evidence="2">The sequence shown here is derived from an EMBL/GenBank/DDBJ whole genome shotgun (WGS) entry which is preliminary data.</text>
</comment>
<proteinExistence type="predicted"/>
<protein>
    <submittedName>
        <fullName evidence="2">Uncharacterized protein</fullName>
    </submittedName>
</protein>
<reference evidence="3" key="2">
    <citation type="submission" date="2019-10" db="EMBL/GenBank/DDBJ databases">
        <title>Conservation and host-specific expression of non-tandemly repeated heterogenous ribosome RNA gene in arbuscular mycorrhizal fungi.</title>
        <authorList>
            <person name="Maeda T."/>
            <person name="Kobayashi Y."/>
            <person name="Nakagawa T."/>
            <person name="Ezawa T."/>
            <person name="Yamaguchi K."/>
            <person name="Bino T."/>
            <person name="Nishimoto Y."/>
            <person name="Shigenobu S."/>
            <person name="Kawaguchi M."/>
        </authorList>
    </citation>
    <scope>NUCLEOTIDE SEQUENCE</scope>
    <source>
        <strain evidence="3">HR1</strain>
    </source>
</reference>
<evidence type="ECO:0000313" key="4">
    <source>
        <dbReference type="Proteomes" id="UP000247702"/>
    </source>
</evidence>
<name>A0A2Z6R7D3_9GLOM</name>